<evidence type="ECO:0000313" key="16">
    <source>
        <dbReference type="Proteomes" id="UP000267821"/>
    </source>
</evidence>
<dbReference type="GO" id="GO:0044613">
    <property type="term" value="C:nuclear pore central transport channel"/>
    <property type="evidence" value="ECO:0007669"/>
    <property type="project" value="TreeGrafter"/>
</dbReference>
<dbReference type="InterPro" id="IPR026010">
    <property type="entry name" value="NSP1/NUP62"/>
</dbReference>
<evidence type="ECO:0000256" key="4">
    <source>
        <dbReference type="ARBA" id="ARBA00005911"/>
    </source>
</evidence>
<dbReference type="GO" id="GO:0006606">
    <property type="term" value="P:protein import into nucleus"/>
    <property type="evidence" value="ECO:0007669"/>
    <property type="project" value="TreeGrafter"/>
</dbReference>
<sequence>MSASASAPLSNPAQSRLKNKSMEEIMSRWLNDTTKYKSQFLRQAEEIKKWDQMLIENGEKISKLYQDTIEEEKKQNRVETQLMYLENEQKELSEVLDHYENVVKNLFDGQMGGYEGMQPADLEREKTYHTAQLLSDHLEQMGKDLAGLIDEINKASTTINKTTNQEDPLSQIVRVLNNHLSSLQWIDSHTNSIVSCAFILWIHSHG</sequence>
<keyword evidence="10" id="KW-0539">Nucleus</keyword>
<keyword evidence="6" id="KW-0509">mRNA transport</keyword>
<proteinExistence type="inferred from homology"/>
<evidence type="ECO:0000256" key="2">
    <source>
        <dbReference type="ARBA" id="ARBA00004567"/>
    </source>
</evidence>
<evidence type="ECO:0000256" key="10">
    <source>
        <dbReference type="ARBA" id="ARBA00023242"/>
    </source>
</evidence>
<evidence type="ECO:0000256" key="3">
    <source>
        <dbReference type="ARBA" id="ARBA00004620"/>
    </source>
</evidence>
<evidence type="ECO:0000256" key="13">
    <source>
        <dbReference type="ARBA" id="ARBA00081079"/>
    </source>
</evidence>
<keyword evidence="16" id="KW-1185">Reference proteome</keyword>
<keyword evidence="8" id="KW-0811">Translocation</keyword>
<evidence type="ECO:0000256" key="9">
    <source>
        <dbReference type="ARBA" id="ARBA00023132"/>
    </source>
</evidence>
<dbReference type="InterPro" id="IPR007758">
    <property type="entry name" value="Nucleoporin_NSP1_C"/>
</dbReference>
<dbReference type="AlphaFoldDB" id="A0A3N4LVP6"/>
<comment type="subcellular location">
    <subcellularLocation>
        <location evidence="1">Nucleus membrane</location>
        <topology evidence="1">Peripheral membrane protein</topology>
        <orientation evidence="1">Cytoplasmic side</orientation>
    </subcellularLocation>
    <subcellularLocation>
        <location evidence="3">Nucleus membrane</location>
        <topology evidence="3">Peripheral membrane protein</topology>
        <orientation evidence="3">Nucleoplasmic side</orientation>
    </subcellularLocation>
    <subcellularLocation>
        <location evidence="2">Nucleus</location>
        <location evidence="2">Nuclear pore complex</location>
    </subcellularLocation>
</comment>
<gene>
    <name evidence="15" type="ORF">L211DRAFT_783732</name>
</gene>
<dbReference type="GO" id="GO:0017056">
    <property type="term" value="F:structural constituent of nuclear pore"/>
    <property type="evidence" value="ECO:0007669"/>
    <property type="project" value="InterPro"/>
</dbReference>
<name>A0A3N4LVP6_9PEZI</name>
<dbReference type="STRING" id="1051890.A0A3N4LVP6"/>
<evidence type="ECO:0000256" key="7">
    <source>
        <dbReference type="ARBA" id="ARBA00022927"/>
    </source>
</evidence>
<dbReference type="Proteomes" id="UP000267821">
    <property type="component" value="Unassembled WGS sequence"/>
</dbReference>
<reference evidence="15 16" key="1">
    <citation type="journal article" date="2018" name="Nat. Ecol. Evol.">
        <title>Pezizomycetes genomes reveal the molecular basis of ectomycorrhizal truffle lifestyle.</title>
        <authorList>
            <person name="Murat C."/>
            <person name="Payen T."/>
            <person name="Noel B."/>
            <person name="Kuo A."/>
            <person name="Morin E."/>
            <person name="Chen J."/>
            <person name="Kohler A."/>
            <person name="Krizsan K."/>
            <person name="Balestrini R."/>
            <person name="Da Silva C."/>
            <person name="Montanini B."/>
            <person name="Hainaut M."/>
            <person name="Levati E."/>
            <person name="Barry K.W."/>
            <person name="Belfiori B."/>
            <person name="Cichocki N."/>
            <person name="Clum A."/>
            <person name="Dockter R.B."/>
            <person name="Fauchery L."/>
            <person name="Guy J."/>
            <person name="Iotti M."/>
            <person name="Le Tacon F."/>
            <person name="Lindquist E.A."/>
            <person name="Lipzen A."/>
            <person name="Malagnac F."/>
            <person name="Mello A."/>
            <person name="Molinier V."/>
            <person name="Miyauchi S."/>
            <person name="Poulain J."/>
            <person name="Riccioni C."/>
            <person name="Rubini A."/>
            <person name="Sitrit Y."/>
            <person name="Splivallo R."/>
            <person name="Traeger S."/>
            <person name="Wang M."/>
            <person name="Zifcakova L."/>
            <person name="Wipf D."/>
            <person name="Zambonelli A."/>
            <person name="Paolocci F."/>
            <person name="Nowrousian M."/>
            <person name="Ottonello S."/>
            <person name="Baldrian P."/>
            <person name="Spatafora J.W."/>
            <person name="Henrissat B."/>
            <person name="Nagy L.G."/>
            <person name="Aury J.M."/>
            <person name="Wincker P."/>
            <person name="Grigoriev I.V."/>
            <person name="Bonfante P."/>
            <person name="Martin F.M."/>
        </authorList>
    </citation>
    <scope>NUCLEOTIDE SEQUENCE [LARGE SCALE GENOMIC DNA]</scope>
    <source>
        <strain evidence="15 16">ATCC MYA-4762</strain>
    </source>
</reference>
<evidence type="ECO:0000256" key="1">
    <source>
        <dbReference type="ARBA" id="ARBA00004335"/>
    </source>
</evidence>
<dbReference type="Pfam" id="PF05064">
    <property type="entry name" value="Nsp1_C"/>
    <property type="match status" value="1"/>
</dbReference>
<dbReference type="PANTHER" id="PTHR12084">
    <property type="entry name" value="NUCLEAR PORE GLYCOPROTEIN P62-RELATED"/>
    <property type="match status" value="1"/>
</dbReference>
<keyword evidence="7" id="KW-0653">Protein transport</keyword>
<dbReference type="GO" id="GO:0006405">
    <property type="term" value="P:RNA export from nucleus"/>
    <property type="evidence" value="ECO:0007669"/>
    <property type="project" value="TreeGrafter"/>
</dbReference>
<dbReference type="OrthoDB" id="344345at2759"/>
<evidence type="ECO:0000259" key="14">
    <source>
        <dbReference type="Pfam" id="PF05064"/>
    </source>
</evidence>
<dbReference type="GO" id="GO:0005543">
    <property type="term" value="F:phospholipid binding"/>
    <property type="evidence" value="ECO:0007669"/>
    <property type="project" value="TreeGrafter"/>
</dbReference>
<protein>
    <recommendedName>
        <fullName evidence="11">Nucleoporin NSP1</fullName>
    </recommendedName>
    <alternativeName>
        <fullName evidence="12">Nuclear pore protein NSP1</fullName>
    </alternativeName>
    <alternativeName>
        <fullName evidence="13">Nucleoskeletal-like protein</fullName>
    </alternativeName>
</protein>
<evidence type="ECO:0000313" key="15">
    <source>
        <dbReference type="EMBL" id="RPB25262.1"/>
    </source>
</evidence>
<organism evidence="15 16">
    <name type="scientific">Terfezia boudieri ATCC MYA-4762</name>
    <dbReference type="NCBI Taxonomy" id="1051890"/>
    <lineage>
        <taxon>Eukaryota</taxon>
        <taxon>Fungi</taxon>
        <taxon>Dikarya</taxon>
        <taxon>Ascomycota</taxon>
        <taxon>Pezizomycotina</taxon>
        <taxon>Pezizomycetes</taxon>
        <taxon>Pezizales</taxon>
        <taxon>Pezizaceae</taxon>
        <taxon>Terfezia</taxon>
    </lineage>
</organism>
<dbReference type="PANTHER" id="PTHR12084:SF0">
    <property type="entry name" value="NUCLEAR PORE GLYCOPROTEIN P62"/>
    <property type="match status" value="1"/>
</dbReference>
<keyword evidence="9" id="KW-0906">Nuclear pore complex</keyword>
<comment type="similarity">
    <text evidence="4">Belongs to the nucleoporin NSP1/NUP62 family.</text>
</comment>
<feature type="domain" description="Nucleoporin NSP1-like C-terminal" evidence="14">
    <location>
        <begin position="10"/>
        <end position="110"/>
    </location>
</feature>
<accession>A0A3N4LVP6</accession>
<dbReference type="GO" id="GO:0051028">
    <property type="term" value="P:mRNA transport"/>
    <property type="evidence" value="ECO:0007669"/>
    <property type="project" value="UniProtKB-KW"/>
</dbReference>
<evidence type="ECO:0000256" key="12">
    <source>
        <dbReference type="ARBA" id="ARBA00078941"/>
    </source>
</evidence>
<evidence type="ECO:0000256" key="8">
    <source>
        <dbReference type="ARBA" id="ARBA00023010"/>
    </source>
</evidence>
<keyword evidence="5" id="KW-0813">Transport</keyword>
<evidence type="ECO:0000256" key="5">
    <source>
        <dbReference type="ARBA" id="ARBA00022448"/>
    </source>
</evidence>
<evidence type="ECO:0000256" key="6">
    <source>
        <dbReference type="ARBA" id="ARBA00022816"/>
    </source>
</evidence>
<evidence type="ECO:0000256" key="11">
    <source>
        <dbReference type="ARBA" id="ARBA00068864"/>
    </source>
</evidence>
<dbReference type="InParanoid" id="A0A3N4LVP6"/>
<dbReference type="EMBL" id="ML121538">
    <property type="protein sequence ID" value="RPB25262.1"/>
    <property type="molecule type" value="Genomic_DNA"/>
</dbReference>
<dbReference type="FunFam" id="1.20.5.170:FF:000040">
    <property type="entry name" value="Nuclear pore glycoprotein p62"/>
    <property type="match status" value="1"/>
</dbReference>
<dbReference type="Gene3D" id="1.20.5.170">
    <property type="match status" value="1"/>
</dbReference>
<dbReference type="GO" id="GO:0031965">
    <property type="term" value="C:nuclear membrane"/>
    <property type="evidence" value="ECO:0007669"/>
    <property type="project" value="UniProtKB-SubCell"/>
</dbReference>